<proteinExistence type="predicted"/>
<accession>A0A2W2H668</accession>
<evidence type="ECO:0000313" key="2">
    <source>
        <dbReference type="EMBL" id="PZG47465.1"/>
    </source>
</evidence>
<evidence type="ECO:0000313" key="3">
    <source>
        <dbReference type="Proteomes" id="UP000248544"/>
    </source>
</evidence>
<feature type="region of interest" description="Disordered" evidence="1">
    <location>
        <begin position="120"/>
        <end position="147"/>
    </location>
</feature>
<gene>
    <name evidence="2" type="ORF">C1I98_13420</name>
</gene>
<dbReference type="Proteomes" id="UP000248544">
    <property type="component" value="Unassembled WGS sequence"/>
</dbReference>
<evidence type="ECO:0000256" key="1">
    <source>
        <dbReference type="SAM" id="MobiDB-lite"/>
    </source>
</evidence>
<feature type="compositionally biased region" description="Polar residues" evidence="1">
    <location>
        <begin position="134"/>
        <end position="147"/>
    </location>
</feature>
<dbReference type="EMBL" id="POUA01000086">
    <property type="protein sequence ID" value="PZG47465.1"/>
    <property type="molecule type" value="Genomic_DNA"/>
</dbReference>
<name>A0A2W2H668_9ACTN</name>
<organism evidence="2 3">
    <name type="scientific">Spongiactinospora gelatinilytica</name>
    <dbReference type="NCBI Taxonomy" id="2666298"/>
    <lineage>
        <taxon>Bacteria</taxon>
        <taxon>Bacillati</taxon>
        <taxon>Actinomycetota</taxon>
        <taxon>Actinomycetes</taxon>
        <taxon>Streptosporangiales</taxon>
        <taxon>Streptosporangiaceae</taxon>
        <taxon>Spongiactinospora</taxon>
    </lineage>
</organism>
<dbReference type="AlphaFoldDB" id="A0A2W2H668"/>
<keyword evidence="3" id="KW-1185">Reference proteome</keyword>
<protein>
    <submittedName>
        <fullName evidence="2">Uncharacterized protein</fullName>
    </submittedName>
</protein>
<sequence>MVDGRGAAEILGISYKTWSNKGGAKAFGLRPLNEGRRTLLYDRAQVEAVRDGRELPVWPQGTREHPGDLLDEQDAADVLGVTYGALRHDRAVGRLPGWVDVCGVAHIKRATLDRVIAARPGRGVGGGRPRRSFQTRGSSSSVKPSAS</sequence>
<comment type="caution">
    <text evidence="2">The sequence shown here is derived from an EMBL/GenBank/DDBJ whole genome shotgun (WGS) entry which is preliminary data.</text>
</comment>
<reference evidence="2 3" key="1">
    <citation type="submission" date="2018-01" db="EMBL/GenBank/DDBJ databases">
        <title>Draft genome sequence of Sphaerisporangium sp. 7K107.</title>
        <authorList>
            <person name="Sahin N."/>
            <person name="Saygin H."/>
            <person name="Ay H."/>
        </authorList>
    </citation>
    <scope>NUCLEOTIDE SEQUENCE [LARGE SCALE GENOMIC DNA]</scope>
    <source>
        <strain evidence="2 3">7K107</strain>
    </source>
</reference>